<protein>
    <submittedName>
        <fullName evidence="2">Uncharacterized protein</fullName>
    </submittedName>
</protein>
<evidence type="ECO:0000313" key="3">
    <source>
        <dbReference type="Proteomes" id="UP000318571"/>
    </source>
</evidence>
<sequence length="160" mass="18375">MNYKEEQIAFDVIDSGKVYINSKRGLLEDETFSGNLDQIRFSTYPITYARNDDALCIGKAFPWTDLILNDMLRMSGGGIFDHYFYEDISPERMQLLEPRNIPESSYVNAAISLEQIMFIFLLWMGGLVLSGFAFLLECVQFRQSSKDKRNMLITIGTPPM</sequence>
<evidence type="ECO:0000313" key="2">
    <source>
        <dbReference type="EMBL" id="TRY80311.1"/>
    </source>
</evidence>
<keyword evidence="1" id="KW-0812">Transmembrane</keyword>
<evidence type="ECO:0000256" key="1">
    <source>
        <dbReference type="SAM" id="Phobius"/>
    </source>
</evidence>
<dbReference type="EMBL" id="VCGU01000001">
    <property type="protein sequence ID" value="TRY80311.1"/>
    <property type="molecule type" value="Genomic_DNA"/>
</dbReference>
<gene>
    <name evidence="2" type="ORF">TCAL_15478</name>
</gene>
<dbReference type="AlphaFoldDB" id="A0A553PRM0"/>
<proteinExistence type="predicted"/>
<reference evidence="2 3" key="1">
    <citation type="journal article" date="2018" name="Nat. Ecol. Evol.">
        <title>Genomic signatures of mitonuclear coevolution across populations of Tigriopus californicus.</title>
        <authorList>
            <person name="Barreto F.S."/>
            <person name="Watson E.T."/>
            <person name="Lima T.G."/>
            <person name="Willett C.S."/>
            <person name="Edmands S."/>
            <person name="Li W."/>
            <person name="Burton R.S."/>
        </authorList>
    </citation>
    <scope>NUCLEOTIDE SEQUENCE [LARGE SCALE GENOMIC DNA]</scope>
    <source>
        <strain evidence="2 3">San Diego</strain>
    </source>
</reference>
<accession>A0A553PRM0</accession>
<comment type="caution">
    <text evidence="2">The sequence shown here is derived from an EMBL/GenBank/DDBJ whole genome shotgun (WGS) entry which is preliminary data.</text>
</comment>
<dbReference type="Proteomes" id="UP000318571">
    <property type="component" value="Chromosome 12"/>
</dbReference>
<organism evidence="2 3">
    <name type="scientific">Tigriopus californicus</name>
    <name type="common">Marine copepod</name>
    <dbReference type="NCBI Taxonomy" id="6832"/>
    <lineage>
        <taxon>Eukaryota</taxon>
        <taxon>Metazoa</taxon>
        <taxon>Ecdysozoa</taxon>
        <taxon>Arthropoda</taxon>
        <taxon>Crustacea</taxon>
        <taxon>Multicrustacea</taxon>
        <taxon>Hexanauplia</taxon>
        <taxon>Copepoda</taxon>
        <taxon>Harpacticoida</taxon>
        <taxon>Harpacticidae</taxon>
        <taxon>Tigriopus</taxon>
    </lineage>
</organism>
<keyword evidence="3" id="KW-1185">Reference proteome</keyword>
<keyword evidence="1" id="KW-0472">Membrane</keyword>
<keyword evidence="1" id="KW-1133">Transmembrane helix</keyword>
<name>A0A553PRM0_TIGCA</name>
<feature type="transmembrane region" description="Helical" evidence="1">
    <location>
        <begin position="116"/>
        <end position="139"/>
    </location>
</feature>